<dbReference type="SUPFAM" id="SSF48452">
    <property type="entry name" value="TPR-like"/>
    <property type="match status" value="2"/>
</dbReference>
<organism evidence="4">
    <name type="scientific">Manihot esculenta</name>
    <name type="common">Cassava</name>
    <name type="synonym">Jatropha manihot</name>
    <dbReference type="NCBI Taxonomy" id="3983"/>
    <lineage>
        <taxon>Eukaryota</taxon>
        <taxon>Viridiplantae</taxon>
        <taxon>Streptophyta</taxon>
        <taxon>Embryophyta</taxon>
        <taxon>Tracheophyta</taxon>
        <taxon>Spermatophyta</taxon>
        <taxon>Magnoliopsida</taxon>
        <taxon>eudicotyledons</taxon>
        <taxon>Gunneridae</taxon>
        <taxon>Pentapetalae</taxon>
        <taxon>rosids</taxon>
        <taxon>fabids</taxon>
        <taxon>Malpighiales</taxon>
        <taxon>Euphorbiaceae</taxon>
        <taxon>Crotonoideae</taxon>
        <taxon>Manihoteae</taxon>
        <taxon>Manihot</taxon>
    </lineage>
</organism>
<feature type="region of interest" description="Disordered" evidence="2">
    <location>
        <begin position="47"/>
        <end position="155"/>
    </location>
</feature>
<feature type="compositionally biased region" description="Basic and acidic residues" evidence="2">
    <location>
        <begin position="124"/>
        <end position="140"/>
    </location>
</feature>
<dbReference type="PANTHER" id="PTHR46050:SF18">
    <property type="entry name" value="TETRATRICOPEPTIDE REPEAT (TPR)-LIKE SUPERFAMILY PROTEIN"/>
    <property type="match status" value="1"/>
</dbReference>
<dbReference type="InterPro" id="IPR019734">
    <property type="entry name" value="TPR_rpt"/>
</dbReference>
<name>A0A2C9U0W0_MANES</name>
<feature type="repeat" description="TPR" evidence="1">
    <location>
        <begin position="435"/>
        <end position="468"/>
    </location>
</feature>
<feature type="compositionally biased region" description="Polar residues" evidence="2">
    <location>
        <begin position="141"/>
        <end position="155"/>
    </location>
</feature>
<dbReference type="SUPFAM" id="SSF52833">
    <property type="entry name" value="Thioredoxin-like"/>
    <property type="match status" value="1"/>
</dbReference>
<evidence type="ECO:0000259" key="3">
    <source>
        <dbReference type="Pfam" id="PF00085"/>
    </source>
</evidence>
<gene>
    <name evidence="4" type="ORF">MANES_18G068500</name>
</gene>
<feature type="repeat" description="TPR" evidence="1">
    <location>
        <begin position="247"/>
        <end position="280"/>
    </location>
</feature>
<evidence type="ECO:0000256" key="2">
    <source>
        <dbReference type="SAM" id="MobiDB-lite"/>
    </source>
</evidence>
<dbReference type="Pfam" id="PF00085">
    <property type="entry name" value="Thioredoxin"/>
    <property type="match status" value="1"/>
</dbReference>
<dbReference type="InterPro" id="IPR036249">
    <property type="entry name" value="Thioredoxin-like_sf"/>
</dbReference>
<dbReference type="Pfam" id="PF13431">
    <property type="entry name" value="TPR_17"/>
    <property type="match status" value="1"/>
</dbReference>
<protein>
    <recommendedName>
        <fullName evidence="3">Thioredoxin domain-containing protein</fullName>
    </recommendedName>
</protein>
<keyword evidence="1" id="KW-0802">TPR repeat</keyword>
<dbReference type="Gene3D" id="3.40.30.10">
    <property type="entry name" value="Glutaredoxin"/>
    <property type="match status" value="1"/>
</dbReference>
<evidence type="ECO:0000256" key="1">
    <source>
        <dbReference type="PROSITE-ProRule" id="PRU00339"/>
    </source>
</evidence>
<proteinExistence type="predicted"/>
<dbReference type="AlphaFoldDB" id="A0A2C9U0W0"/>
<dbReference type="STRING" id="3983.A0A2C9U0W0"/>
<dbReference type="InterPro" id="IPR013766">
    <property type="entry name" value="Thioredoxin_domain"/>
</dbReference>
<dbReference type="InterPro" id="IPR044534">
    <property type="entry name" value="TTL1-4"/>
</dbReference>
<dbReference type="InterPro" id="IPR011990">
    <property type="entry name" value="TPR-like_helical_dom_sf"/>
</dbReference>
<reference evidence="4" key="1">
    <citation type="submission" date="2016-02" db="EMBL/GenBank/DDBJ databases">
        <title>WGS assembly of Manihot esculenta.</title>
        <authorList>
            <person name="Bredeson J.V."/>
            <person name="Prochnik S.E."/>
            <person name="Lyons J.B."/>
            <person name="Schmutz J."/>
            <person name="Grimwood J."/>
            <person name="Vrebalov J."/>
            <person name="Bart R.S."/>
            <person name="Amuge T."/>
            <person name="Ferguson M.E."/>
            <person name="Green R."/>
            <person name="Putnam N."/>
            <person name="Stites J."/>
            <person name="Rounsley S."/>
            <person name="Rokhsar D.S."/>
        </authorList>
    </citation>
    <scope>NUCLEOTIDE SEQUENCE [LARGE SCALE GENOMIC DNA]</scope>
    <source>
        <tissue evidence="4">Leaf</tissue>
    </source>
</reference>
<dbReference type="GO" id="GO:0006950">
    <property type="term" value="P:response to stress"/>
    <property type="evidence" value="ECO:0007669"/>
    <property type="project" value="UniProtKB-ARBA"/>
</dbReference>
<evidence type="ECO:0000313" key="4">
    <source>
        <dbReference type="EMBL" id="OAY23313.1"/>
    </source>
</evidence>
<dbReference type="Pfam" id="PF00515">
    <property type="entry name" value="TPR_1"/>
    <property type="match status" value="1"/>
</dbReference>
<dbReference type="Pfam" id="PF14559">
    <property type="entry name" value="TPR_19"/>
    <property type="match status" value="1"/>
</dbReference>
<dbReference type="PANTHER" id="PTHR46050">
    <property type="entry name" value="TPR REPEAT-CONTAINING THIOREDOXIN"/>
    <property type="match status" value="1"/>
</dbReference>
<dbReference type="CDD" id="cd02947">
    <property type="entry name" value="TRX_family"/>
    <property type="match status" value="1"/>
</dbReference>
<dbReference type="Gene3D" id="1.25.40.10">
    <property type="entry name" value="Tetratricopeptide repeat domain"/>
    <property type="match status" value="1"/>
</dbReference>
<dbReference type="GO" id="GO:0005737">
    <property type="term" value="C:cytoplasm"/>
    <property type="evidence" value="ECO:0000318"/>
    <property type="project" value="GO_Central"/>
</dbReference>
<dbReference type="SMART" id="SM00028">
    <property type="entry name" value="TPR"/>
    <property type="match status" value="8"/>
</dbReference>
<sequence>MADCPTKDQLGCGLMGGIFSRRSFWQRKTVVHSLPAESSNNILKEKLPPVHVSKRQRSKSEAAILDTSNLAKPLPEEGKKHRRRHSLVSPRASTSNQKNESRKSSDAARSSTSSSGSSQIKLLRTTEAKLRKDSASESRELSVSTTTNHQQSNKKALVRATSNNVMLLGELGNLRQLGSGNVAGNNGSNSTIKTTDFLHKDIQKANSTPRTTKSYSKLGGNGVMGNIVRQSSGEFRQCQNLTSRMDPEVLKNMGNEKYKQGRFEEALAFYDRAIALDSSKATYRSNRSAALIGLGRLTDAVSDCKEAIRLDPSYQRAHHRLATLYFRLGEAEKALYHYEQSGPHADSEDVAQVQALQKHLNRCIQARKLKEWNTLVKETDCAISSGADSSPEVYAMQAEALLRLHRHEEAYRSYRRAPSFSVDSCAKCVGSAGTSYLLIIGAQVYMAAGRFEDAVAAAQQLAQIDPSNREVSTVVKTARAVASARLSGNLLYKASKYSEACIAYNEGLEHDPNNSILLCNRAACRSKLHQFEKAVEDCTAALRFQPNYSKARLRRAHCNAKLERWEASIQDYEMLIRESPADDEIGRALFEAKIQLKKQRGEDTKDLKFGSNLVFISSNERFRYFVTSPGMSVVLFCNKENHRQVLQLMEQVCKRFPSVNFLKVEVEDHPYLAKSESVTALPSFKIYKNGSRVKEIPGNNRELLEKSVKLYSS</sequence>
<feature type="domain" description="Thioredoxin" evidence="3">
    <location>
        <begin position="648"/>
        <end position="706"/>
    </location>
</feature>
<feature type="compositionally biased region" description="Low complexity" evidence="2">
    <location>
        <begin position="107"/>
        <end position="118"/>
    </location>
</feature>
<accession>A0A2C9U0W0</accession>
<dbReference type="PROSITE" id="PS50005">
    <property type="entry name" value="TPR"/>
    <property type="match status" value="2"/>
</dbReference>
<dbReference type="EMBL" id="CM004404">
    <property type="protein sequence ID" value="OAY23313.1"/>
    <property type="molecule type" value="Genomic_DNA"/>
</dbReference>